<keyword evidence="8" id="KW-1185">Reference proteome</keyword>
<feature type="domain" description="HTH lysR-type" evidence="6">
    <location>
        <begin position="2"/>
        <end position="59"/>
    </location>
</feature>
<dbReference type="InterPro" id="IPR005119">
    <property type="entry name" value="LysR_subst-bd"/>
</dbReference>
<keyword evidence="4" id="KW-0804">Transcription</keyword>
<dbReference type="Pfam" id="PF00126">
    <property type="entry name" value="HTH_1"/>
    <property type="match status" value="1"/>
</dbReference>
<dbReference type="Gene3D" id="1.10.10.10">
    <property type="entry name" value="Winged helix-like DNA-binding domain superfamily/Winged helix DNA-binding domain"/>
    <property type="match status" value="1"/>
</dbReference>
<organism evidence="7 8">
    <name type="scientific">Nocardiopsis exhalans</name>
    <dbReference type="NCBI Taxonomy" id="163604"/>
    <lineage>
        <taxon>Bacteria</taxon>
        <taxon>Bacillati</taxon>
        <taxon>Actinomycetota</taxon>
        <taxon>Actinomycetes</taxon>
        <taxon>Streptosporangiales</taxon>
        <taxon>Nocardiopsidaceae</taxon>
        <taxon>Nocardiopsis</taxon>
    </lineage>
</organism>
<evidence type="ECO:0000256" key="2">
    <source>
        <dbReference type="ARBA" id="ARBA00023015"/>
    </source>
</evidence>
<sequence length="339" mass="35812">MFSIERLRALAAVRTYGSIARAARVLHVTPSGMSQQLTKLEREAGQRLLEPDGRTVRLTHAGRVLAGHADRVLAQVAEAQTDLAALDSQILGPLRLGGVGSAVRTLLPGALSALLAEHPRLTPTVRDGEVVSLLPPLLRGELDLVMAESWSSRPVALPAGVRTVRLLDERVCLALPSHHPFGDRGTVDLADFASPGVSADPRVSNGLPWASCPAGTEPYEAILQALRARGVEPDIRYTLAEIPSQLELVASGLAMALVPDLGRRTAPEGVRFLPTEPPLRRTIEAVWRADAETPAIRACVTALTDITSRTDSGTSSTSATTESSAAGADHTTAPNRGST</sequence>
<keyword evidence="3" id="KW-0238">DNA-binding</keyword>
<dbReference type="SUPFAM" id="SSF53850">
    <property type="entry name" value="Periplasmic binding protein-like II"/>
    <property type="match status" value="1"/>
</dbReference>
<comment type="similarity">
    <text evidence="1">Belongs to the LysR transcriptional regulatory family.</text>
</comment>
<feature type="region of interest" description="Disordered" evidence="5">
    <location>
        <begin position="308"/>
        <end position="339"/>
    </location>
</feature>
<accession>A0ABY5DDQ3</accession>
<dbReference type="InterPro" id="IPR036388">
    <property type="entry name" value="WH-like_DNA-bd_sf"/>
</dbReference>
<dbReference type="SUPFAM" id="SSF46785">
    <property type="entry name" value="Winged helix' DNA-binding domain"/>
    <property type="match status" value="1"/>
</dbReference>
<dbReference type="Gene3D" id="3.40.190.10">
    <property type="entry name" value="Periplasmic binding protein-like II"/>
    <property type="match status" value="2"/>
</dbReference>
<dbReference type="InterPro" id="IPR000847">
    <property type="entry name" value="LysR_HTH_N"/>
</dbReference>
<dbReference type="PROSITE" id="PS50931">
    <property type="entry name" value="HTH_LYSR"/>
    <property type="match status" value="1"/>
</dbReference>
<feature type="compositionally biased region" description="Low complexity" evidence="5">
    <location>
        <begin position="308"/>
        <end position="329"/>
    </location>
</feature>
<evidence type="ECO:0000259" key="6">
    <source>
        <dbReference type="PROSITE" id="PS50931"/>
    </source>
</evidence>
<evidence type="ECO:0000256" key="4">
    <source>
        <dbReference type="ARBA" id="ARBA00023163"/>
    </source>
</evidence>
<dbReference type="Pfam" id="PF03466">
    <property type="entry name" value="LysR_substrate"/>
    <property type="match status" value="1"/>
</dbReference>
<gene>
    <name evidence="7" type="ORF">NE857_07810</name>
</gene>
<evidence type="ECO:0000313" key="7">
    <source>
        <dbReference type="EMBL" id="USY21505.1"/>
    </source>
</evidence>
<protein>
    <submittedName>
        <fullName evidence="7">LysR family transcriptional regulator</fullName>
    </submittedName>
</protein>
<evidence type="ECO:0000313" key="8">
    <source>
        <dbReference type="Proteomes" id="UP001055940"/>
    </source>
</evidence>
<dbReference type="Proteomes" id="UP001055940">
    <property type="component" value="Chromosome"/>
</dbReference>
<dbReference type="PANTHER" id="PTHR30346:SF29">
    <property type="entry name" value="LYSR SUBSTRATE-BINDING"/>
    <property type="match status" value="1"/>
</dbReference>
<evidence type="ECO:0000256" key="3">
    <source>
        <dbReference type="ARBA" id="ARBA00023125"/>
    </source>
</evidence>
<name>A0ABY5DDQ3_9ACTN</name>
<reference evidence="7" key="1">
    <citation type="submission" date="2022-06" db="EMBL/GenBank/DDBJ databases">
        <authorList>
            <person name="Ping M."/>
        </authorList>
    </citation>
    <scope>NUCLEOTIDE SEQUENCE</scope>
    <source>
        <strain evidence="7">JCM11759T</strain>
    </source>
</reference>
<keyword evidence="2" id="KW-0805">Transcription regulation</keyword>
<proteinExistence type="inferred from homology"/>
<evidence type="ECO:0000256" key="5">
    <source>
        <dbReference type="SAM" id="MobiDB-lite"/>
    </source>
</evidence>
<dbReference type="RefSeq" id="WP_254420383.1">
    <property type="nucleotide sequence ID" value="NZ_BAAAJB010000061.1"/>
</dbReference>
<dbReference type="InterPro" id="IPR036390">
    <property type="entry name" value="WH_DNA-bd_sf"/>
</dbReference>
<dbReference type="PANTHER" id="PTHR30346">
    <property type="entry name" value="TRANSCRIPTIONAL DUAL REGULATOR HCAR-RELATED"/>
    <property type="match status" value="1"/>
</dbReference>
<dbReference type="EMBL" id="CP099837">
    <property type="protein sequence ID" value="USY21505.1"/>
    <property type="molecule type" value="Genomic_DNA"/>
</dbReference>
<evidence type="ECO:0000256" key="1">
    <source>
        <dbReference type="ARBA" id="ARBA00009437"/>
    </source>
</evidence>